<dbReference type="GO" id="GO:0000160">
    <property type="term" value="P:phosphorelay signal transduction system"/>
    <property type="evidence" value="ECO:0007669"/>
    <property type="project" value="UniProtKB-KW"/>
</dbReference>
<keyword evidence="5" id="KW-0804">Transcription</keyword>
<dbReference type="Gene3D" id="1.25.40.10">
    <property type="entry name" value="Tetratricopeptide repeat domain"/>
    <property type="match status" value="1"/>
</dbReference>
<protein>
    <submittedName>
        <fullName evidence="8">Putative SARP-family transcriptional activator</fullName>
    </submittedName>
</protein>
<dbReference type="InterPro" id="IPR001867">
    <property type="entry name" value="OmpR/PhoB-type_DNA-bd"/>
</dbReference>
<reference evidence="8" key="1">
    <citation type="journal article" date="2010" name="J. Antibiot.">
        <title>Substrate specificity of benzamide synthetase involved in 4-hydroxy-3-nitrosobenzamide biosynthesis.</title>
        <authorList>
            <person name="Noguchi A."/>
            <person name="Horinouchi S."/>
            <person name="Ohnishi Y."/>
        </authorList>
    </citation>
    <scope>NUCLEOTIDE SEQUENCE</scope>
</reference>
<dbReference type="SUPFAM" id="SSF46894">
    <property type="entry name" value="C-terminal effector domain of the bipartite response regulators"/>
    <property type="match status" value="1"/>
</dbReference>
<dbReference type="Gene3D" id="1.10.10.10">
    <property type="entry name" value="Winged helix-like DNA-binding domain superfamily/Winged helix DNA-binding domain"/>
    <property type="match status" value="1"/>
</dbReference>
<dbReference type="CDD" id="cd15831">
    <property type="entry name" value="BTAD"/>
    <property type="match status" value="1"/>
</dbReference>
<evidence type="ECO:0000256" key="6">
    <source>
        <dbReference type="PROSITE-ProRule" id="PRU01091"/>
    </source>
</evidence>
<evidence type="ECO:0000256" key="4">
    <source>
        <dbReference type="ARBA" id="ARBA00023125"/>
    </source>
</evidence>
<dbReference type="SMART" id="SM00862">
    <property type="entry name" value="Trans_reg_C"/>
    <property type="match status" value="1"/>
</dbReference>
<keyword evidence="3" id="KW-0805">Transcription regulation</keyword>
<feature type="DNA-binding region" description="OmpR/PhoB-type" evidence="6">
    <location>
        <begin position="2"/>
        <end position="102"/>
    </location>
</feature>
<gene>
    <name evidence="8" type="primary">nspR</name>
</gene>
<dbReference type="PANTHER" id="PTHR35807:SF1">
    <property type="entry name" value="TRANSCRIPTIONAL REGULATOR REDD"/>
    <property type="match status" value="1"/>
</dbReference>
<name>D6RTB4_9ACTN</name>
<dbReference type="InterPro" id="IPR036388">
    <property type="entry name" value="WH-like_DNA-bd_sf"/>
</dbReference>
<evidence type="ECO:0000256" key="5">
    <source>
        <dbReference type="ARBA" id="ARBA00023163"/>
    </source>
</evidence>
<reference evidence="8" key="2">
    <citation type="journal article" date="2010" name="Nat. Chem. Biol.">
        <title>A copper-containing oxidase catalyzes C-nitrosation in nitrosobenzamide biosynthesis.</title>
        <authorList>
            <person name="Noguchi A."/>
            <person name="Kitamura T."/>
            <person name="Onaka H."/>
            <person name="Horinouchi S."/>
            <person name="Ohnishi Y."/>
        </authorList>
    </citation>
    <scope>NUCLEOTIDE SEQUENCE</scope>
</reference>
<sequence>MQSARDQEPFTFRILGPLEVECAGHKVRLGGFRQQALLATLLLEADRVVPIERLLEAIWEDTPPASARGQVRICVSAIRRQFVGGGIGDIIETHPAGYRIRLPHTALDLARFEHLAGLGRKAARDGQPEQAVDLFRSALAQWKGPVAAGLESRVLRQAATMLREEQLSVLEECVDLELQMGRHRKVVGELYRQVAENPYREQMCAQLMLALYRSGRQADALRQFRETRMLLSVELGIDPGESLRALEQAILVEDPSLDGPRRPVEPVPVRPSSVASLSLVRQPSLRTLKSARTEQSGAIRTRLSSLQQSNLRLQAALRLSQA</sequence>
<dbReference type="InterPro" id="IPR016032">
    <property type="entry name" value="Sig_transdc_resp-reg_C-effctor"/>
</dbReference>
<dbReference type="InterPro" id="IPR051677">
    <property type="entry name" value="AfsR-DnrI-RedD_regulator"/>
</dbReference>
<dbReference type="GO" id="GO:0003677">
    <property type="term" value="F:DNA binding"/>
    <property type="evidence" value="ECO:0007669"/>
    <property type="project" value="UniProtKB-UniRule"/>
</dbReference>
<dbReference type="SUPFAM" id="SSF48452">
    <property type="entry name" value="TPR-like"/>
    <property type="match status" value="1"/>
</dbReference>
<dbReference type="SMART" id="SM01043">
    <property type="entry name" value="BTAD"/>
    <property type="match status" value="1"/>
</dbReference>
<dbReference type="EMBL" id="AB530136">
    <property type="protein sequence ID" value="BAJ08169.1"/>
    <property type="molecule type" value="Genomic_DNA"/>
</dbReference>
<organism evidence="8">
    <name type="scientific">Streptomyces murayamaensis</name>
    <dbReference type="NCBI Taxonomy" id="224537"/>
    <lineage>
        <taxon>Bacteria</taxon>
        <taxon>Bacillati</taxon>
        <taxon>Actinomycetota</taxon>
        <taxon>Actinomycetes</taxon>
        <taxon>Kitasatosporales</taxon>
        <taxon>Streptomycetaceae</taxon>
        <taxon>Streptomyces</taxon>
    </lineage>
</organism>
<dbReference type="PANTHER" id="PTHR35807">
    <property type="entry name" value="TRANSCRIPTIONAL REGULATOR REDD-RELATED"/>
    <property type="match status" value="1"/>
</dbReference>
<keyword evidence="2" id="KW-0902">Two-component regulatory system</keyword>
<dbReference type="InterPro" id="IPR005158">
    <property type="entry name" value="BTAD"/>
</dbReference>
<keyword evidence="4 6" id="KW-0238">DNA-binding</keyword>
<evidence type="ECO:0000259" key="7">
    <source>
        <dbReference type="PROSITE" id="PS51755"/>
    </source>
</evidence>
<evidence type="ECO:0000313" key="8">
    <source>
        <dbReference type="EMBL" id="BAJ08169.1"/>
    </source>
</evidence>
<dbReference type="Pfam" id="PF00486">
    <property type="entry name" value="Trans_reg_C"/>
    <property type="match status" value="1"/>
</dbReference>
<evidence type="ECO:0000256" key="3">
    <source>
        <dbReference type="ARBA" id="ARBA00023015"/>
    </source>
</evidence>
<dbReference type="AlphaFoldDB" id="D6RTB4"/>
<evidence type="ECO:0000256" key="2">
    <source>
        <dbReference type="ARBA" id="ARBA00023012"/>
    </source>
</evidence>
<comment type="similarity">
    <text evidence="1">Belongs to the AfsR/DnrI/RedD regulatory family.</text>
</comment>
<feature type="domain" description="OmpR/PhoB-type" evidence="7">
    <location>
        <begin position="2"/>
        <end position="102"/>
    </location>
</feature>
<accession>D6RTB4</accession>
<dbReference type="PROSITE" id="PS51755">
    <property type="entry name" value="OMPR_PHOB"/>
    <property type="match status" value="1"/>
</dbReference>
<dbReference type="Pfam" id="PF03704">
    <property type="entry name" value="BTAD"/>
    <property type="match status" value="1"/>
</dbReference>
<evidence type="ECO:0000256" key="1">
    <source>
        <dbReference type="ARBA" id="ARBA00005820"/>
    </source>
</evidence>
<proteinExistence type="inferred from homology"/>
<dbReference type="GO" id="GO:0006355">
    <property type="term" value="P:regulation of DNA-templated transcription"/>
    <property type="evidence" value="ECO:0007669"/>
    <property type="project" value="InterPro"/>
</dbReference>
<dbReference type="InterPro" id="IPR011990">
    <property type="entry name" value="TPR-like_helical_dom_sf"/>
</dbReference>